<dbReference type="AlphaFoldDB" id="A0A0M0EDS5"/>
<dbReference type="STRING" id="33995.KOEU_30550"/>
<protein>
    <submittedName>
        <fullName evidence="1">Uncharacterized protein</fullName>
    </submittedName>
</protein>
<gene>
    <name evidence="1" type="ORF">KOEU_30550</name>
</gene>
<evidence type="ECO:0000313" key="2">
    <source>
        <dbReference type="Proteomes" id="UP000037566"/>
    </source>
</evidence>
<comment type="caution">
    <text evidence="1">The sequence shown here is derived from an EMBL/GenBank/DDBJ whole genome shotgun (WGS) entry which is preliminary data.</text>
</comment>
<organism evidence="1 2">
    <name type="scientific">Komagataeibacter europaeus</name>
    <name type="common">Gluconacetobacter europaeus</name>
    <dbReference type="NCBI Taxonomy" id="33995"/>
    <lineage>
        <taxon>Bacteria</taxon>
        <taxon>Pseudomonadati</taxon>
        <taxon>Pseudomonadota</taxon>
        <taxon>Alphaproteobacteria</taxon>
        <taxon>Acetobacterales</taxon>
        <taxon>Acetobacteraceae</taxon>
        <taxon>Komagataeibacter</taxon>
    </lineage>
</organism>
<reference evidence="1" key="1">
    <citation type="submission" date="2015-08" db="EMBL/GenBank/DDBJ databases">
        <title>Draft genome sequence of Komagataeibacter europaeus CECT 8546 a cellulose producer strain from vinegar produced by the traditional method.</title>
        <authorList>
            <person name="Poehlein A."/>
            <person name="Valera M.J."/>
            <person name="Haack F.S."/>
            <person name="Mas A."/>
            <person name="Daniel R."/>
            <person name="Streit W.R."/>
            <person name="Mateo E."/>
        </authorList>
    </citation>
    <scope>NUCLEOTIDE SEQUENCE [LARGE SCALE GENOMIC DNA]</scope>
    <source>
        <strain evidence="1">CECT 8546</strain>
    </source>
</reference>
<sequence length="40" mass="4639">MILLETRLFADGGNQTGAQILFGMRDDHDPWSRRMFEDVV</sequence>
<proteinExistence type="predicted"/>
<dbReference type="EMBL" id="LHUQ01000029">
    <property type="protein sequence ID" value="KON63429.1"/>
    <property type="molecule type" value="Genomic_DNA"/>
</dbReference>
<name>A0A0M0EDS5_KOMEU</name>
<dbReference type="Proteomes" id="UP000037566">
    <property type="component" value="Unassembled WGS sequence"/>
</dbReference>
<evidence type="ECO:0000313" key="1">
    <source>
        <dbReference type="EMBL" id="KON63429.1"/>
    </source>
</evidence>
<keyword evidence="2" id="KW-1185">Reference proteome</keyword>
<accession>A0A0M0EDS5</accession>